<dbReference type="GO" id="GO:0003964">
    <property type="term" value="F:RNA-directed DNA polymerase activity"/>
    <property type="evidence" value="ECO:0007669"/>
    <property type="project" value="UniProtKB-KW"/>
</dbReference>
<organism evidence="3">
    <name type="scientific">Tanacetum cinerariifolium</name>
    <name type="common">Dalmatian daisy</name>
    <name type="synonym">Chrysanthemum cinerariifolium</name>
    <dbReference type="NCBI Taxonomy" id="118510"/>
    <lineage>
        <taxon>Eukaryota</taxon>
        <taxon>Viridiplantae</taxon>
        <taxon>Streptophyta</taxon>
        <taxon>Embryophyta</taxon>
        <taxon>Tracheophyta</taxon>
        <taxon>Spermatophyta</taxon>
        <taxon>Magnoliopsida</taxon>
        <taxon>eudicotyledons</taxon>
        <taxon>Gunneridae</taxon>
        <taxon>Pentapetalae</taxon>
        <taxon>asterids</taxon>
        <taxon>campanulids</taxon>
        <taxon>Asterales</taxon>
        <taxon>Asteraceae</taxon>
        <taxon>Asteroideae</taxon>
        <taxon>Anthemideae</taxon>
        <taxon>Anthemidinae</taxon>
        <taxon>Tanacetum</taxon>
    </lineage>
</organism>
<gene>
    <name evidence="3" type="ORF">Tci_038717</name>
</gene>
<keyword evidence="3" id="KW-0548">Nucleotidyltransferase</keyword>
<accession>A0A6L2M002</accession>
<comment type="caution">
    <text evidence="3">The sequence shown here is derived from an EMBL/GenBank/DDBJ whole genome shotgun (WGS) entry which is preliminary data.</text>
</comment>
<name>A0A6L2M002_TANCI</name>
<feature type="domain" description="Endonuclease/exonuclease/phosphatase" evidence="2">
    <location>
        <begin position="18"/>
        <end position="108"/>
    </location>
</feature>
<evidence type="ECO:0000313" key="3">
    <source>
        <dbReference type="EMBL" id="GEU66739.1"/>
    </source>
</evidence>
<dbReference type="PANTHER" id="PTHR33710">
    <property type="entry name" value="BNAC02G09200D PROTEIN"/>
    <property type="match status" value="1"/>
</dbReference>
<dbReference type="AlphaFoldDB" id="A0A6L2M002"/>
<feature type="signal peptide" evidence="1">
    <location>
        <begin position="1"/>
        <end position="18"/>
    </location>
</feature>
<keyword evidence="3" id="KW-0808">Transferase</keyword>
<dbReference type="InterPro" id="IPR005135">
    <property type="entry name" value="Endo/exonuclease/phosphatase"/>
</dbReference>
<feature type="chain" id="PRO_5026737469" evidence="1">
    <location>
        <begin position="19"/>
        <end position="152"/>
    </location>
</feature>
<keyword evidence="3" id="KW-0695">RNA-directed DNA polymerase</keyword>
<dbReference type="Gene3D" id="3.60.10.10">
    <property type="entry name" value="Endonuclease/exonuclease/phosphatase"/>
    <property type="match status" value="1"/>
</dbReference>
<keyword evidence="1" id="KW-0732">Signal</keyword>
<evidence type="ECO:0000259" key="2">
    <source>
        <dbReference type="Pfam" id="PF03372"/>
    </source>
</evidence>
<dbReference type="InterPro" id="IPR036691">
    <property type="entry name" value="Endo/exonu/phosph_ase_sf"/>
</dbReference>
<sequence>MRRVLWDYILILIGRWNGEVIVMGDYNEVRSNDEKRGTCFNATSASAFNQFISSSGLVDIKMEGYTFTWSHPSAEKMSKLDRFLVTDGILTIFPSITAKCLDRYLSDHRPILLHEVKVDFGPTPFRVMSLMIFDEDVQYYDYVDDATFSMRC</sequence>
<dbReference type="Pfam" id="PF03372">
    <property type="entry name" value="Exo_endo_phos"/>
    <property type="match status" value="1"/>
</dbReference>
<protein>
    <submittedName>
        <fullName evidence="3">RNA-directed DNA polymerase, eukaryota</fullName>
    </submittedName>
</protein>
<dbReference type="SUPFAM" id="SSF56219">
    <property type="entry name" value="DNase I-like"/>
    <property type="match status" value="1"/>
</dbReference>
<dbReference type="EMBL" id="BKCJ010005435">
    <property type="protein sequence ID" value="GEU66739.1"/>
    <property type="molecule type" value="Genomic_DNA"/>
</dbReference>
<evidence type="ECO:0000256" key="1">
    <source>
        <dbReference type="SAM" id="SignalP"/>
    </source>
</evidence>
<dbReference type="PANTHER" id="PTHR33710:SF64">
    <property type="entry name" value="ENDONUCLEASE_EXONUCLEASE_PHOSPHATASE DOMAIN-CONTAINING PROTEIN"/>
    <property type="match status" value="1"/>
</dbReference>
<proteinExistence type="predicted"/>
<reference evidence="3" key="1">
    <citation type="journal article" date="2019" name="Sci. Rep.">
        <title>Draft genome of Tanacetum cinerariifolium, the natural source of mosquito coil.</title>
        <authorList>
            <person name="Yamashiro T."/>
            <person name="Shiraishi A."/>
            <person name="Satake H."/>
            <person name="Nakayama K."/>
        </authorList>
    </citation>
    <scope>NUCLEOTIDE SEQUENCE</scope>
</reference>